<dbReference type="STRING" id="999627.SAMN05216236_14110"/>
<sequence>MLADSSFKGGIHRIDPPLRADGQARSEGRTGMARTTQELTVVTSLNPFSRAPLQLRCFQAWKALGVRSLSANTDAEADLLLDMGLEATDILRLPPEQTGQAIHGKPVPRVAPLLQALPGTGPDSGPVAVVNSDLYPAMRSADGLSYWLDHMPAVALTREDCASPEIYGFADQSPYRGGLDAFVLSPPALARVQALIDRCASAGRMCFGIPGWDYVMAALILSPQVGGGLGDSGMLLHESHPTTYGDMGEFAHYLPDMHRLAGIADPDPTAAAAAFKSVIDRECERNAAHSRRVRTMMFTPPPARLPDAEAQALTNRLIRLSPTLAWACPPASIALLAARDRAEGGCDLTRARALLEINPDPYQRFAQRLLAILYCLDLQAMMPDRPALTQTYPPGNLHNATIRYLQELHPKNPRALKLEIALIFGAELVEHGIFNPRIYNYLVQGCETDEERRLLAEILIHAQARLQSAGPAQPHVERSSDAA</sequence>
<evidence type="ECO:0000313" key="3">
    <source>
        <dbReference type="Proteomes" id="UP000182466"/>
    </source>
</evidence>
<proteinExistence type="predicted"/>
<name>A0A1I7E1T2_9RHOB</name>
<protein>
    <submittedName>
        <fullName evidence="2">Uncharacterized protein</fullName>
    </submittedName>
</protein>
<evidence type="ECO:0000313" key="2">
    <source>
        <dbReference type="EMBL" id="SFU17890.1"/>
    </source>
</evidence>
<feature type="region of interest" description="Disordered" evidence="1">
    <location>
        <begin position="1"/>
        <end position="35"/>
    </location>
</feature>
<gene>
    <name evidence="2" type="ORF">SAMN05216236_14110</name>
</gene>
<accession>A0A1I7E1T2</accession>
<evidence type="ECO:0000256" key="1">
    <source>
        <dbReference type="SAM" id="MobiDB-lite"/>
    </source>
</evidence>
<organism evidence="2 3">
    <name type="scientific">Sedimentitalea nanhaiensis</name>
    <dbReference type="NCBI Taxonomy" id="999627"/>
    <lineage>
        <taxon>Bacteria</taxon>
        <taxon>Pseudomonadati</taxon>
        <taxon>Pseudomonadota</taxon>
        <taxon>Alphaproteobacteria</taxon>
        <taxon>Rhodobacterales</taxon>
        <taxon>Paracoccaceae</taxon>
        <taxon>Sedimentitalea</taxon>
    </lineage>
</organism>
<keyword evidence="3" id="KW-1185">Reference proteome</keyword>
<reference evidence="2 3" key="1">
    <citation type="submission" date="2016-10" db="EMBL/GenBank/DDBJ databases">
        <authorList>
            <person name="de Groot N.N."/>
        </authorList>
    </citation>
    <scope>NUCLEOTIDE SEQUENCE [LARGE SCALE GENOMIC DNA]</scope>
    <source>
        <strain evidence="2 3">CGMCC 1.10959</strain>
    </source>
</reference>
<dbReference type="EMBL" id="FPAW01000041">
    <property type="protein sequence ID" value="SFU17890.1"/>
    <property type="molecule type" value="Genomic_DNA"/>
</dbReference>
<dbReference type="AlphaFoldDB" id="A0A1I7E1T2"/>
<feature type="compositionally biased region" description="Basic and acidic residues" evidence="1">
    <location>
        <begin position="12"/>
        <end position="28"/>
    </location>
</feature>
<dbReference type="Proteomes" id="UP000182466">
    <property type="component" value="Unassembled WGS sequence"/>
</dbReference>